<feature type="binding site" evidence="7">
    <location>
        <position position="405"/>
    </location>
    <ligand>
        <name>phosphoenolpyruvate</name>
        <dbReference type="ChEBI" id="CHEBI:58702"/>
    </ligand>
</feature>
<dbReference type="PROSITE" id="PS00885">
    <property type="entry name" value="EPSP_SYNTHASE_2"/>
    <property type="match status" value="1"/>
</dbReference>
<keyword evidence="4 7" id="KW-0808">Transferase</keyword>
<dbReference type="OrthoDB" id="9809920at2"/>
<dbReference type="InterPro" id="IPR006264">
    <property type="entry name" value="EPSP_synthase"/>
</dbReference>
<dbReference type="HOGENOM" id="CLU_024321_0_0_12"/>
<name>M2BKR0_TREDN</name>
<comment type="pathway">
    <text evidence="1 7">Metabolic intermediate biosynthesis; chorismate biosynthesis; chorismate from D-erythrose 4-phosphate and phosphoenolpyruvate: step 6/7.</text>
</comment>
<evidence type="ECO:0000259" key="8">
    <source>
        <dbReference type="Pfam" id="PF00275"/>
    </source>
</evidence>
<feature type="binding site" evidence="7">
    <location>
        <position position="103"/>
    </location>
    <ligand>
        <name>phosphoenolpyruvate</name>
        <dbReference type="ChEBI" id="CHEBI:58702"/>
    </ligand>
</feature>
<dbReference type="InterPro" id="IPR036968">
    <property type="entry name" value="Enolpyruvate_Tfrase_sf"/>
</dbReference>
<dbReference type="PANTHER" id="PTHR21090:SF5">
    <property type="entry name" value="PENTAFUNCTIONAL AROM POLYPEPTIDE"/>
    <property type="match status" value="1"/>
</dbReference>
<dbReference type="PANTHER" id="PTHR21090">
    <property type="entry name" value="AROM/DEHYDROQUINATE SYNTHASE"/>
    <property type="match status" value="1"/>
</dbReference>
<evidence type="ECO:0000256" key="5">
    <source>
        <dbReference type="ARBA" id="ARBA00023141"/>
    </source>
</evidence>
<feature type="binding site" evidence="7">
    <location>
        <position position="183"/>
    </location>
    <ligand>
        <name>3-phosphoshikimate</name>
        <dbReference type="ChEBI" id="CHEBI:145989"/>
    </ligand>
</feature>
<dbReference type="GO" id="GO:0009423">
    <property type="term" value="P:chorismate biosynthetic process"/>
    <property type="evidence" value="ECO:0007669"/>
    <property type="project" value="UniProtKB-UniRule"/>
</dbReference>
<dbReference type="RefSeq" id="WP_010697443.1">
    <property type="nucleotide sequence ID" value="NZ_KB442454.1"/>
</dbReference>
<dbReference type="HAMAP" id="MF_00210">
    <property type="entry name" value="EPSP_synth"/>
    <property type="match status" value="1"/>
</dbReference>
<dbReference type="InterPro" id="IPR023193">
    <property type="entry name" value="EPSP_synthase_CS"/>
</dbReference>
<dbReference type="CDD" id="cd01556">
    <property type="entry name" value="EPSP_synthase"/>
    <property type="match status" value="1"/>
</dbReference>
<feature type="binding site" evidence="7">
    <location>
        <position position="357"/>
    </location>
    <ligand>
        <name>3-phosphoshikimate</name>
        <dbReference type="ChEBI" id="CHEBI:145989"/>
    </ligand>
</feature>
<comment type="caution">
    <text evidence="7">Lacks conserved residue(s) required for the propagation of feature annotation.</text>
</comment>
<proteinExistence type="inferred from homology"/>
<comment type="function">
    <text evidence="7">Catalyzes the transfer of the enolpyruvyl moiety of phosphoenolpyruvate (PEP) to the 5-hydroxyl of shikimate-3-phosphate (S3P) to produce enolpyruvyl shikimate-3-phosphate and inorganic phosphate.</text>
</comment>
<protein>
    <recommendedName>
        <fullName evidence="7">3-phosphoshikimate 1-carboxyvinyltransferase</fullName>
        <ecNumber evidence="7">2.5.1.19</ecNumber>
    </recommendedName>
    <alternativeName>
        <fullName evidence="7">5-enolpyruvylshikimate-3-phosphate synthase</fullName>
        <shortName evidence="7">EPSP synthase</shortName>
        <shortName evidence="7">EPSPS</shortName>
    </alternativeName>
</protein>
<dbReference type="Pfam" id="PF00275">
    <property type="entry name" value="EPSP_synthase"/>
    <property type="match status" value="1"/>
</dbReference>
<feature type="domain" description="Enolpyruvate transferase" evidence="8">
    <location>
        <begin position="16"/>
        <end position="443"/>
    </location>
</feature>
<dbReference type="EMBL" id="AGDZ01000028">
    <property type="protein sequence ID" value="EMB22073.1"/>
    <property type="molecule type" value="Genomic_DNA"/>
</dbReference>
<comment type="caution">
    <text evidence="9">The sequence shown here is derived from an EMBL/GenBank/DDBJ whole genome shotgun (WGS) entry which is preliminary data.</text>
</comment>
<gene>
    <name evidence="7" type="primary">aroA</name>
    <name evidence="9" type="ORF">HMPREF9733_02410</name>
</gene>
<accession>M2BKR0</accession>
<keyword evidence="3 7" id="KW-0028">Amino-acid biosynthesis</keyword>
<evidence type="ECO:0000256" key="7">
    <source>
        <dbReference type="HAMAP-Rule" id="MF_00210"/>
    </source>
</evidence>
<dbReference type="GO" id="GO:0009073">
    <property type="term" value="P:aromatic amino acid family biosynthetic process"/>
    <property type="evidence" value="ECO:0007669"/>
    <property type="project" value="UniProtKB-KW"/>
</dbReference>
<comment type="similarity">
    <text evidence="2 7">Belongs to the EPSP synthase family.</text>
</comment>
<evidence type="ECO:0000256" key="6">
    <source>
        <dbReference type="ARBA" id="ARBA00044633"/>
    </source>
</evidence>
<dbReference type="AlphaFoldDB" id="M2BKR0"/>
<dbReference type="PIRSF" id="PIRSF000505">
    <property type="entry name" value="EPSPS"/>
    <property type="match status" value="1"/>
</dbReference>
<dbReference type="InterPro" id="IPR013792">
    <property type="entry name" value="RNA3'P_cycl/enolpyr_Trfase_a/b"/>
</dbReference>
<feature type="binding site" evidence="7">
    <location>
        <position position="27"/>
    </location>
    <ligand>
        <name>3-phosphoshikimate</name>
        <dbReference type="ChEBI" id="CHEBI:145989"/>
    </ligand>
</feature>
<dbReference type="EC" id="2.5.1.19" evidence="7"/>
<evidence type="ECO:0000256" key="1">
    <source>
        <dbReference type="ARBA" id="ARBA00004811"/>
    </source>
</evidence>
<keyword evidence="5 7" id="KW-0057">Aromatic amino acid biosynthesis</keyword>
<feature type="binding site" evidence="7">
    <location>
        <position position="131"/>
    </location>
    <ligand>
        <name>phosphoenolpyruvate</name>
        <dbReference type="ChEBI" id="CHEBI:58702"/>
    </ligand>
</feature>
<organism evidence="9 10">
    <name type="scientific">Treponema denticola SP33</name>
    <dbReference type="NCBI Taxonomy" id="999437"/>
    <lineage>
        <taxon>Bacteria</taxon>
        <taxon>Pseudomonadati</taxon>
        <taxon>Spirochaetota</taxon>
        <taxon>Spirochaetia</taxon>
        <taxon>Spirochaetales</taxon>
        <taxon>Treponemataceae</taxon>
        <taxon>Treponema</taxon>
    </lineage>
</organism>
<feature type="binding site" evidence="7">
    <location>
        <position position="183"/>
    </location>
    <ligand>
        <name>phosphoenolpyruvate</name>
        <dbReference type="ChEBI" id="CHEBI:58702"/>
    </ligand>
</feature>
<dbReference type="GO" id="GO:0008652">
    <property type="term" value="P:amino acid biosynthetic process"/>
    <property type="evidence" value="ECO:0007669"/>
    <property type="project" value="UniProtKB-KW"/>
</dbReference>
<keyword evidence="7" id="KW-0963">Cytoplasm</keyword>
<evidence type="ECO:0000256" key="3">
    <source>
        <dbReference type="ARBA" id="ARBA00022605"/>
    </source>
</evidence>
<evidence type="ECO:0000256" key="2">
    <source>
        <dbReference type="ARBA" id="ARBA00009948"/>
    </source>
</evidence>
<comment type="subcellular location">
    <subcellularLocation>
        <location evidence="7">Cytoplasm</location>
    </subcellularLocation>
</comment>
<feature type="binding site" evidence="7">
    <location>
        <position position="22"/>
    </location>
    <ligand>
        <name>phosphoenolpyruvate</name>
        <dbReference type="ChEBI" id="CHEBI:58702"/>
    </ligand>
</feature>
<dbReference type="GO" id="GO:0003866">
    <property type="term" value="F:3-phosphoshikimate 1-carboxyvinyltransferase activity"/>
    <property type="evidence" value="ECO:0007669"/>
    <property type="project" value="UniProtKB-UniRule"/>
</dbReference>
<dbReference type="SUPFAM" id="SSF55205">
    <property type="entry name" value="EPT/RTPC-like"/>
    <property type="match status" value="1"/>
</dbReference>
<dbReference type="Gene3D" id="3.65.10.10">
    <property type="entry name" value="Enolpyruvate transferase domain"/>
    <property type="match status" value="2"/>
</dbReference>
<dbReference type="UniPathway" id="UPA00053">
    <property type="reaction ID" value="UER00089"/>
</dbReference>
<dbReference type="GO" id="GO:0005737">
    <property type="term" value="C:cytoplasm"/>
    <property type="evidence" value="ECO:0007669"/>
    <property type="project" value="UniProtKB-SubCell"/>
</dbReference>
<comment type="subunit">
    <text evidence="7">Monomer.</text>
</comment>
<reference evidence="9 10" key="1">
    <citation type="submission" date="2012-01" db="EMBL/GenBank/DDBJ databases">
        <title>The Genome Sequence of Treponema denticola SP33.</title>
        <authorList>
            <consortium name="The Broad Institute Genome Sequencing Platform"/>
            <person name="Earl A."/>
            <person name="Ward D."/>
            <person name="Feldgarden M."/>
            <person name="Gevers D."/>
            <person name="Blanton J.M."/>
            <person name="Fenno C.J."/>
            <person name="Baranova O.V."/>
            <person name="Mathney J."/>
            <person name="Dewhirst F.E."/>
            <person name="Izard J."/>
            <person name="Young S.K."/>
            <person name="Zeng Q."/>
            <person name="Gargeya S."/>
            <person name="Fitzgerald M."/>
            <person name="Haas B."/>
            <person name="Abouelleil A."/>
            <person name="Alvarado L."/>
            <person name="Arachchi H.M."/>
            <person name="Berlin A."/>
            <person name="Chapman S.B."/>
            <person name="Gearin G."/>
            <person name="Goldberg J."/>
            <person name="Griggs A."/>
            <person name="Gujja S."/>
            <person name="Hansen M."/>
            <person name="Heiman D."/>
            <person name="Howarth C."/>
            <person name="Larimer J."/>
            <person name="Lui A."/>
            <person name="MacDonald P.J.P."/>
            <person name="McCowen C."/>
            <person name="Montmayeur A."/>
            <person name="Murphy C."/>
            <person name="Neiman D."/>
            <person name="Pearson M."/>
            <person name="Priest M."/>
            <person name="Roberts A."/>
            <person name="Saif S."/>
            <person name="Shea T."/>
            <person name="Sisk P."/>
            <person name="Stolte C."/>
            <person name="Sykes S."/>
            <person name="Wortman J."/>
            <person name="Nusbaum C."/>
            <person name="Birren B."/>
        </authorList>
    </citation>
    <scope>NUCLEOTIDE SEQUENCE [LARGE SCALE GENOMIC DNA]</scope>
    <source>
        <strain evidence="9 10">SP33</strain>
    </source>
</reference>
<dbReference type="NCBIfam" id="TIGR01356">
    <property type="entry name" value="aroA"/>
    <property type="match status" value="1"/>
</dbReference>
<feature type="binding site" evidence="7">
    <location>
        <position position="330"/>
    </location>
    <ligand>
        <name>3-phosphoshikimate</name>
        <dbReference type="ChEBI" id="CHEBI:145989"/>
    </ligand>
</feature>
<evidence type="ECO:0000313" key="10">
    <source>
        <dbReference type="Proteomes" id="UP000016183"/>
    </source>
</evidence>
<dbReference type="Proteomes" id="UP000016183">
    <property type="component" value="Unassembled WGS sequence"/>
</dbReference>
<dbReference type="InterPro" id="IPR001986">
    <property type="entry name" value="Enolpyruvate_Tfrase_dom"/>
</dbReference>
<feature type="binding site" evidence="7">
    <location>
        <position position="22"/>
    </location>
    <ligand>
        <name>3-phosphoshikimate</name>
        <dbReference type="ChEBI" id="CHEBI:145989"/>
    </ligand>
</feature>
<feature type="binding site" evidence="7">
    <location>
        <position position="361"/>
    </location>
    <ligand>
        <name>phosphoenolpyruvate</name>
        <dbReference type="ChEBI" id="CHEBI:58702"/>
    </ligand>
</feature>
<feature type="active site" description="Proton acceptor" evidence="7">
    <location>
        <position position="330"/>
    </location>
</feature>
<dbReference type="PATRIC" id="fig|999437.3.peg.2486"/>
<comment type="catalytic activity">
    <reaction evidence="6">
        <text>3-phosphoshikimate + phosphoenolpyruvate = 5-O-(1-carboxyvinyl)-3-phosphoshikimate + phosphate</text>
        <dbReference type="Rhea" id="RHEA:21256"/>
        <dbReference type="ChEBI" id="CHEBI:43474"/>
        <dbReference type="ChEBI" id="CHEBI:57701"/>
        <dbReference type="ChEBI" id="CHEBI:58702"/>
        <dbReference type="ChEBI" id="CHEBI:145989"/>
        <dbReference type="EC" id="2.5.1.19"/>
    </reaction>
    <physiologicalReaction direction="left-to-right" evidence="6">
        <dbReference type="Rhea" id="RHEA:21257"/>
    </physiologicalReaction>
</comment>
<evidence type="ECO:0000313" key="9">
    <source>
        <dbReference type="EMBL" id="EMB22073.1"/>
    </source>
</evidence>
<feature type="binding site" evidence="7">
    <location>
        <position position="182"/>
    </location>
    <ligand>
        <name>3-phosphoshikimate</name>
        <dbReference type="ChEBI" id="CHEBI:145989"/>
    </ligand>
</feature>
<feature type="binding site" evidence="7">
    <location>
        <position position="23"/>
    </location>
    <ligand>
        <name>3-phosphoshikimate</name>
        <dbReference type="ChEBI" id="CHEBI:145989"/>
    </ligand>
</feature>
<sequence length="453" mass="49697">MILKIKKSKPVSSLPIEVPPSKSHSMRALVLASFADEASQIKNLLMSGDTKTAISVFESLGVRFKIEQKTNFSADIIVFPPKEGLKKRIESQKPIKIDAGNSGTLFYFLGSILSLMSSDFILTGDSSILKRPVKPLIEIYEGLGLKYEFLGSYEKAPIRVFGKASSTKVLKEKTLCLEGDFSQVVSGLLLGAGLLDFPLQINLKRAGELPYLKITLHWLKTCGIKFDVSDDFKTFKINGDILDANFKPGFSASIPADWSSAGFPIALALITASTISIKNIDINDVQGDARIVKVLKEMNADIRFEEESQTLKIFPSSLKGGTFDCSDIPDAVPALSAIACFAKGETLLKNIEICRYKECDRLSVIASELKKIGADITEGRDFLRIIGNAGKNLRPAAVDSHKDHRIAMMLTVIGFGIDDKAGAVFTLKNAEYFDISYPSFLEDIKKIRLTFSI</sequence>
<evidence type="ECO:0000256" key="4">
    <source>
        <dbReference type="ARBA" id="ARBA00022679"/>
    </source>
</evidence>